<sequence>MAASLHHCIAAPLRRCIDAHSMLHACSHRGPPQSQQRPAAGAQAKRAARKIPTSTRPNLELLSVLAQCSISAVLGPGLRSFSLSLAPALAALAALPVSTLQPAQPSPSPGKQESKKGQKLGRARA</sequence>
<dbReference type="Proteomes" id="UP000235371">
    <property type="component" value="Unassembled WGS sequence"/>
</dbReference>
<feature type="region of interest" description="Disordered" evidence="1">
    <location>
        <begin position="26"/>
        <end position="53"/>
    </location>
</feature>
<proteinExistence type="predicted"/>
<feature type="compositionally biased region" description="Low complexity" evidence="1">
    <location>
        <begin position="35"/>
        <end position="45"/>
    </location>
</feature>
<protein>
    <submittedName>
        <fullName evidence="2">Uncharacterized protein</fullName>
    </submittedName>
</protein>
<feature type="region of interest" description="Disordered" evidence="1">
    <location>
        <begin position="99"/>
        <end position="125"/>
    </location>
</feature>
<evidence type="ECO:0000313" key="2">
    <source>
        <dbReference type="EMBL" id="PMD52571.1"/>
    </source>
</evidence>
<keyword evidence="3" id="KW-1185">Reference proteome</keyword>
<name>A0A2J6SP63_9HELO</name>
<dbReference type="InParanoid" id="A0A2J6SP63"/>
<evidence type="ECO:0000256" key="1">
    <source>
        <dbReference type="SAM" id="MobiDB-lite"/>
    </source>
</evidence>
<dbReference type="GeneID" id="36579205"/>
<dbReference type="RefSeq" id="XP_024729475.1">
    <property type="nucleotide sequence ID" value="XM_024871123.1"/>
</dbReference>
<gene>
    <name evidence="2" type="ORF">K444DRAFT_216083</name>
</gene>
<reference evidence="2 3" key="1">
    <citation type="submission" date="2016-04" db="EMBL/GenBank/DDBJ databases">
        <title>A degradative enzymes factory behind the ericoid mycorrhizal symbiosis.</title>
        <authorList>
            <consortium name="DOE Joint Genome Institute"/>
            <person name="Martino E."/>
            <person name="Morin E."/>
            <person name="Grelet G."/>
            <person name="Kuo A."/>
            <person name="Kohler A."/>
            <person name="Daghino S."/>
            <person name="Barry K."/>
            <person name="Choi C."/>
            <person name="Cichocki N."/>
            <person name="Clum A."/>
            <person name="Copeland A."/>
            <person name="Hainaut M."/>
            <person name="Haridas S."/>
            <person name="Labutti K."/>
            <person name="Lindquist E."/>
            <person name="Lipzen A."/>
            <person name="Khouja H.-R."/>
            <person name="Murat C."/>
            <person name="Ohm R."/>
            <person name="Olson A."/>
            <person name="Spatafora J."/>
            <person name="Veneault-Fourrey C."/>
            <person name="Henrissat B."/>
            <person name="Grigoriev I."/>
            <person name="Martin F."/>
            <person name="Perotto S."/>
        </authorList>
    </citation>
    <scope>NUCLEOTIDE SEQUENCE [LARGE SCALE GENOMIC DNA]</scope>
    <source>
        <strain evidence="2 3">E</strain>
    </source>
</reference>
<accession>A0A2J6SP63</accession>
<dbReference type="EMBL" id="KZ613900">
    <property type="protein sequence ID" value="PMD52571.1"/>
    <property type="molecule type" value="Genomic_DNA"/>
</dbReference>
<organism evidence="2 3">
    <name type="scientific">Hyaloscypha bicolor E</name>
    <dbReference type="NCBI Taxonomy" id="1095630"/>
    <lineage>
        <taxon>Eukaryota</taxon>
        <taxon>Fungi</taxon>
        <taxon>Dikarya</taxon>
        <taxon>Ascomycota</taxon>
        <taxon>Pezizomycotina</taxon>
        <taxon>Leotiomycetes</taxon>
        <taxon>Helotiales</taxon>
        <taxon>Hyaloscyphaceae</taxon>
        <taxon>Hyaloscypha</taxon>
        <taxon>Hyaloscypha bicolor</taxon>
    </lineage>
</organism>
<evidence type="ECO:0000313" key="3">
    <source>
        <dbReference type="Proteomes" id="UP000235371"/>
    </source>
</evidence>
<dbReference type="AlphaFoldDB" id="A0A2J6SP63"/>